<comment type="caution">
    <text evidence="16">The sequence shown here is derived from an EMBL/GenBank/DDBJ whole genome shotgun (WGS) entry which is preliminary data.</text>
</comment>
<dbReference type="Proteomes" id="UP000175691">
    <property type="component" value="Unassembled WGS sequence"/>
</dbReference>
<dbReference type="STRING" id="1656094.BFC18_06665"/>
<evidence type="ECO:0000256" key="7">
    <source>
        <dbReference type="ARBA" id="ARBA00016919"/>
    </source>
</evidence>
<evidence type="ECO:0000256" key="9">
    <source>
        <dbReference type="ARBA" id="ARBA00022723"/>
    </source>
</evidence>
<dbReference type="GO" id="GO:0046656">
    <property type="term" value="P:folic acid biosynthetic process"/>
    <property type="evidence" value="ECO:0007669"/>
    <property type="project" value="UniProtKB-KW"/>
</dbReference>
<evidence type="ECO:0000256" key="4">
    <source>
        <dbReference type="ARBA" id="ARBA00009503"/>
    </source>
</evidence>
<dbReference type="NCBIfam" id="TIGR01496">
    <property type="entry name" value="DHPS"/>
    <property type="match status" value="1"/>
</dbReference>
<keyword evidence="11 14" id="KW-0289">Folate biosynthesis</keyword>
<evidence type="ECO:0000256" key="5">
    <source>
        <dbReference type="ARBA" id="ARBA00011738"/>
    </source>
</evidence>
<dbReference type="PROSITE" id="PS50972">
    <property type="entry name" value="PTERIN_BINDING"/>
    <property type="match status" value="1"/>
</dbReference>
<dbReference type="InterPro" id="IPR000489">
    <property type="entry name" value="Pterin-binding_dom"/>
</dbReference>
<evidence type="ECO:0000256" key="6">
    <source>
        <dbReference type="ARBA" id="ARBA00012458"/>
    </source>
</evidence>
<sequence length="280" mass="29987">MHFKHTEIDLSLAHVMGILNVTPDSFSDGGKHNTVEKACAHAHAMVKAGATFIDIGGESTRPGAPEVSEQEELDRVIPVIEKLAGQTEAVISVDTSKAAVIRESVNAGAGLINDVRALQEPGALEVSAAAGVPVCLMHMQGQPDSMQTSPEYTDIADEVINFLLERVDACKQAGIDDANIILDPGFGFGKTLDHNYQLLAEMQRVQHLGYPLLVGMSRKSMIGQLLNKPTDQRLAGSLALATISAQMGAKIIRVHDVEETVDAIKIVNKIQQIQKIIQGA</sequence>
<protein>
    <recommendedName>
        <fullName evidence="7 14">Dihydropteroate synthase</fullName>
        <shortName evidence="14">DHPS</shortName>
        <ecNumber evidence="6 14">2.5.1.15</ecNumber>
    </recommendedName>
    <alternativeName>
        <fullName evidence="12 14">Dihydropteroate pyrophosphorylase</fullName>
    </alternativeName>
</protein>
<dbReference type="GO" id="GO:0004156">
    <property type="term" value="F:dihydropteroate synthase activity"/>
    <property type="evidence" value="ECO:0007669"/>
    <property type="project" value="UniProtKB-EC"/>
</dbReference>
<dbReference type="UniPathway" id="UPA00077">
    <property type="reaction ID" value="UER00156"/>
</dbReference>
<dbReference type="GO" id="GO:0005829">
    <property type="term" value="C:cytosol"/>
    <property type="evidence" value="ECO:0007669"/>
    <property type="project" value="TreeGrafter"/>
</dbReference>
<keyword evidence="8 14" id="KW-0808">Transferase</keyword>
<evidence type="ECO:0000256" key="11">
    <source>
        <dbReference type="ARBA" id="ARBA00022909"/>
    </source>
</evidence>
<evidence type="ECO:0000313" key="17">
    <source>
        <dbReference type="Proteomes" id="UP000175691"/>
    </source>
</evidence>
<keyword evidence="10 14" id="KW-0460">Magnesium</keyword>
<evidence type="ECO:0000256" key="13">
    <source>
        <dbReference type="ARBA" id="ARBA00053449"/>
    </source>
</evidence>
<evidence type="ECO:0000259" key="15">
    <source>
        <dbReference type="PROSITE" id="PS50972"/>
    </source>
</evidence>
<reference evidence="16 17" key="1">
    <citation type="submission" date="2016-08" db="EMBL/GenBank/DDBJ databases">
        <authorList>
            <person name="Seilhamer J.J."/>
        </authorList>
    </citation>
    <scope>NUCLEOTIDE SEQUENCE [LARGE SCALE GENOMIC DNA]</scope>
    <source>
        <strain evidence="16 17">KCTC 42603</strain>
    </source>
</reference>
<evidence type="ECO:0000256" key="14">
    <source>
        <dbReference type="RuleBase" id="RU361205"/>
    </source>
</evidence>
<comment type="cofactor">
    <cofactor evidence="2 14">
        <name>Mg(2+)</name>
        <dbReference type="ChEBI" id="CHEBI:18420"/>
    </cofactor>
</comment>
<dbReference type="EMBL" id="MDHN01000010">
    <property type="protein sequence ID" value="OFC71830.1"/>
    <property type="molecule type" value="Genomic_DNA"/>
</dbReference>
<dbReference type="Pfam" id="PF00809">
    <property type="entry name" value="Pterin_bind"/>
    <property type="match status" value="1"/>
</dbReference>
<dbReference type="Gene3D" id="3.20.20.20">
    <property type="entry name" value="Dihydropteroate synthase-like"/>
    <property type="match status" value="1"/>
</dbReference>
<dbReference type="OrthoDB" id="9811744at2"/>
<name>A0A1E7ZEB2_9ALTE</name>
<evidence type="ECO:0000256" key="3">
    <source>
        <dbReference type="ARBA" id="ARBA00004763"/>
    </source>
</evidence>
<dbReference type="RefSeq" id="WP_070124170.1">
    <property type="nucleotide sequence ID" value="NZ_MDHN01000010.1"/>
</dbReference>
<evidence type="ECO:0000256" key="1">
    <source>
        <dbReference type="ARBA" id="ARBA00000012"/>
    </source>
</evidence>
<evidence type="ECO:0000256" key="8">
    <source>
        <dbReference type="ARBA" id="ARBA00022679"/>
    </source>
</evidence>
<evidence type="ECO:0000256" key="12">
    <source>
        <dbReference type="ARBA" id="ARBA00030193"/>
    </source>
</evidence>
<dbReference type="PROSITE" id="PS00792">
    <property type="entry name" value="DHPS_1"/>
    <property type="match status" value="1"/>
</dbReference>
<dbReference type="AlphaFoldDB" id="A0A1E7ZEB2"/>
<evidence type="ECO:0000256" key="2">
    <source>
        <dbReference type="ARBA" id="ARBA00001946"/>
    </source>
</evidence>
<comment type="function">
    <text evidence="13 14">Catalyzes the condensation of para-aminobenzoate (pABA) with 6-hydroxymethyl-7,8-dihydropterin diphosphate (DHPt-PP) to form 7,8-dihydropteroate (H2Pte), the immediate precursor of folate derivatives.</text>
</comment>
<dbReference type="FunFam" id="3.20.20.20:FF:000004">
    <property type="entry name" value="Dihydropteroate synthase"/>
    <property type="match status" value="1"/>
</dbReference>
<dbReference type="GO" id="GO:0046654">
    <property type="term" value="P:tetrahydrofolate biosynthetic process"/>
    <property type="evidence" value="ECO:0007669"/>
    <property type="project" value="UniProtKB-UniPathway"/>
</dbReference>
<accession>A0A1E7ZEB2</accession>
<evidence type="ECO:0000256" key="10">
    <source>
        <dbReference type="ARBA" id="ARBA00022842"/>
    </source>
</evidence>
<comment type="catalytic activity">
    <reaction evidence="1">
        <text>(7,8-dihydropterin-6-yl)methyl diphosphate + 4-aminobenzoate = 7,8-dihydropteroate + diphosphate</text>
        <dbReference type="Rhea" id="RHEA:19949"/>
        <dbReference type="ChEBI" id="CHEBI:17836"/>
        <dbReference type="ChEBI" id="CHEBI:17839"/>
        <dbReference type="ChEBI" id="CHEBI:33019"/>
        <dbReference type="ChEBI" id="CHEBI:72950"/>
        <dbReference type="EC" id="2.5.1.15"/>
    </reaction>
</comment>
<dbReference type="CDD" id="cd00739">
    <property type="entry name" value="DHPS"/>
    <property type="match status" value="1"/>
</dbReference>
<proteinExistence type="inferred from homology"/>
<dbReference type="EC" id="2.5.1.15" evidence="6 14"/>
<dbReference type="InterPro" id="IPR011005">
    <property type="entry name" value="Dihydropteroate_synth-like_sf"/>
</dbReference>
<gene>
    <name evidence="16" type="ORF">BFC18_06665</name>
</gene>
<dbReference type="SUPFAM" id="SSF51717">
    <property type="entry name" value="Dihydropteroate synthetase-like"/>
    <property type="match status" value="1"/>
</dbReference>
<dbReference type="PANTHER" id="PTHR20941">
    <property type="entry name" value="FOLATE SYNTHESIS PROTEINS"/>
    <property type="match status" value="1"/>
</dbReference>
<comment type="pathway">
    <text evidence="3 14">Cofactor biosynthesis; tetrahydrofolate biosynthesis; 7,8-dihydrofolate from 2-amino-4-hydroxy-6-hydroxymethyl-7,8-dihydropteridine diphosphate and 4-aminobenzoate: step 1/2.</text>
</comment>
<dbReference type="PANTHER" id="PTHR20941:SF1">
    <property type="entry name" value="FOLIC ACID SYNTHESIS PROTEIN FOL1"/>
    <property type="match status" value="1"/>
</dbReference>
<dbReference type="GO" id="GO:0046872">
    <property type="term" value="F:metal ion binding"/>
    <property type="evidence" value="ECO:0007669"/>
    <property type="project" value="UniProtKB-KW"/>
</dbReference>
<dbReference type="InterPro" id="IPR006390">
    <property type="entry name" value="DHP_synth_dom"/>
</dbReference>
<comment type="similarity">
    <text evidence="4 14">Belongs to the DHPS family.</text>
</comment>
<feature type="domain" description="Pterin-binding" evidence="15">
    <location>
        <begin position="13"/>
        <end position="265"/>
    </location>
</feature>
<keyword evidence="17" id="KW-1185">Reference proteome</keyword>
<dbReference type="InterPro" id="IPR045031">
    <property type="entry name" value="DHP_synth-like"/>
</dbReference>
<evidence type="ECO:0000313" key="16">
    <source>
        <dbReference type="EMBL" id="OFC71830.1"/>
    </source>
</evidence>
<comment type="subunit">
    <text evidence="5">Homodimer.</text>
</comment>
<organism evidence="16 17">
    <name type="scientific">Alteromonas confluentis</name>
    <dbReference type="NCBI Taxonomy" id="1656094"/>
    <lineage>
        <taxon>Bacteria</taxon>
        <taxon>Pseudomonadati</taxon>
        <taxon>Pseudomonadota</taxon>
        <taxon>Gammaproteobacteria</taxon>
        <taxon>Alteromonadales</taxon>
        <taxon>Alteromonadaceae</taxon>
        <taxon>Alteromonas/Salinimonas group</taxon>
        <taxon>Alteromonas</taxon>
    </lineage>
</organism>
<keyword evidence="9 14" id="KW-0479">Metal-binding</keyword>